<evidence type="ECO:0000313" key="2">
    <source>
        <dbReference type="Proteomes" id="UP000054010"/>
    </source>
</evidence>
<name>E1IDA7_9CHLR</name>
<dbReference type="InterPro" id="IPR043737">
    <property type="entry name" value="DUF5682"/>
</dbReference>
<proteinExistence type="predicted"/>
<protein>
    <submittedName>
        <fullName evidence="1">Uncharacterized protein</fullName>
    </submittedName>
</protein>
<keyword evidence="2" id="KW-1185">Reference proteome</keyword>
<dbReference type="Pfam" id="PF18934">
    <property type="entry name" value="DUF5682"/>
    <property type="match status" value="1"/>
</dbReference>
<accession>E1IDA7</accession>
<dbReference type="InterPro" id="IPR050458">
    <property type="entry name" value="LolB"/>
</dbReference>
<dbReference type="EMBL" id="ADVR01000040">
    <property type="protein sequence ID" value="EFO80784.1"/>
    <property type="molecule type" value="Genomic_DNA"/>
</dbReference>
<dbReference type="PANTHER" id="PTHR30634">
    <property type="entry name" value="OUTER MEMBRANE LOLAB LIPOPROTEIN INSERTION APPARATUS"/>
    <property type="match status" value="1"/>
</dbReference>
<dbReference type="eggNOG" id="COG1916">
    <property type="taxonomic scope" value="Bacteria"/>
</dbReference>
<dbReference type="AlphaFoldDB" id="E1IDA7"/>
<dbReference type="Proteomes" id="UP000054010">
    <property type="component" value="Unassembled WGS sequence"/>
</dbReference>
<gene>
    <name evidence="1" type="ORF">OSCT_1308</name>
</gene>
<evidence type="ECO:0000313" key="1">
    <source>
        <dbReference type="EMBL" id="EFO80784.1"/>
    </source>
</evidence>
<dbReference type="HOGENOM" id="CLU_009152_1_0_0"/>
<dbReference type="PANTHER" id="PTHR30634:SF14">
    <property type="match status" value="1"/>
</dbReference>
<dbReference type="STRING" id="765420.OSCT_1308"/>
<comment type="caution">
    <text evidence="1">The sequence shown here is derived from an EMBL/GenBank/DDBJ whole genome shotgun (WGS) entry which is preliminary data.</text>
</comment>
<reference evidence="1 2" key="1">
    <citation type="journal article" date="2011" name="J. Bacteriol.">
        <title>Draft genome sequence of the anoxygenic filamentous phototrophic bacterium Oscillochloris trichoides subsp. DG-6.</title>
        <authorList>
            <person name="Kuznetsov B.B."/>
            <person name="Ivanovsky R.N."/>
            <person name="Keppen O.I."/>
            <person name="Sukhacheva M.V."/>
            <person name="Bumazhkin B.K."/>
            <person name="Patutina E.O."/>
            <person name="Beletsky A.V."/>
            <person name="Mardanov A.V."/>
            <person name="Baslerov R.V."/>
            <person name="Panteleeva A.N."/>
            <person name="Kolganova T.V."/>
            <person name="Ravin N.V."/>
            <person name="Skryabin K.G."/>
        </authorList>
    </citation>
    <scope>NUCLEOTIDE SEQUENCE [LARGE SCALE GENOMIC DNA]</scope>
    <source>
        <strain evidence="1 2">DG-6</strain>
    </source>
</reference>
<sequence>MPGAELMQHARHHIFGIRHHGPGSARSLRLALEALQPDAILIEGPPDAEAVLPLVAHATMQPPVALLVYAADRPRDAVFYPFATFSPEWQAISYGLEQGLPVRFCDLPQWHQLAEVPDEAAEEAAAPLESEALTPYTVDPLAWLAEAAGFSDGERWWEQMVEQRRERGDLFAAILEAMTAIRAEAPPPPPREACREAWMRQSIRAALAEGYQRVAVVCGAWHGPALVDLKDKKGDTALLKGLPKIKTQATWAPWTYSRLAYASGYGAGIESPGWYEHLWQHHEHVASRWMARVGRLLRAQDLDGSSAHAIEAVRLAESLAALRGRPLPGLPEMNEACRAVFCFGSDIPMQLIHTELIVGERMGAVPDEAPSVPLQQDLQREQRRLRMKVSADFQDLELDLRKENDLERSHLLRRLSLLGIGWGELRSSGGTGTFRETWGLQWRPELHVALIEAAIWGNTLRDAAGNRALDTALHAPELPDLVAVLNQVLLADLPEAVPALMDLLQERSARTADVAQLMDALVREDRITRTSLVSSMRYGGVRQTDSAALAHVVDGIVTRICIGLAAVCSSMNDDAAEAMFGRIIAVAAALRLLQNAEHLAAWYQALRRVADMGGVHGLVGGRCCRLLLDAGEIDASEAARRVGHALSQAAEPPQAAAWVEGLLRESSALLLHDDLLWGILDTWVAELPADTFQPILPLIRRTFATFTPAERRQLGERARRSPTQVRLATPSLGDAEFVTERADLVLPLLDRLLGLYE</sequence>
<organism evidence="1 2">
    <name type="scientific">Oscillochloris trichoides DG-6</name>
    <dbReference type="NCBI Taxonomy" id="765420"/>
    <lineage>
        <taxon>Bacteria</taxon>
        <taxon>Bacillati</taxon>
        <taxon>Chloroflexota</taxon>
        <taxon>Chloroflexia</taxon>
        <taxon>Chloroflexales</taxon>
        <taxon>Chloroflexineae</taxon>
        <taxon>Oscillochloridaceae</taxon>
        <taxon>Oscillochloris</taxon>
    </lineage>
</organism>